<accession>A0A9P8QJ06</accession>
<evidence type="ECO:0000256" key="1">
    <source>
        <dbReference type="ARBA" id="ARBA00022857"/>
    </source>
</evidence>
<reference evidence="3" key="1">
    <citation type="submission" date="2021-08" db="EMBL/GenBank/DDBJ databases">
        <title>Chromosome-Level Trichoderma cornu-damae using Hi-C Data.</title>
        <authorList>
            <person name="Kim C.S."/>
        </authorList>
    </citation>
    <scope>NUCLEOTIDE SEQUENCE</scope>
    <source>
        <strain evidence="3">KA19-0412C</strain>
    </source>
</reference>
<protein>
    <submittedName>
        <fullName evidence="3">Uncharacterized protein</fullName>
    </submittedName>
</protein>
<comment type="caution">
    <text evidence="3">The sequence shown here is derived from an EMBL/GenBank/DDBJ whole genome shotgun (WGS) entry which is preliminary data.</text>
</comment>
<organism evidence="3 4">
    <name type="scientific">Trichoderma cornu-damae</name>
    <dbReference type="NCBI Taxonomy" id="654480"/>
    <lineage>
        <taxon>Eukaryota</taxon>
        <taxon>Fungi</taxon>
        <taxon>Dikarya</taxon>
        <taxon>Ascomycota</taxon>
        <taxon>Pezizomycotina</taxon>
        <taxon>Sordariomycetes</taxon>
        <taxon>Hypocreomycetidae</taxon>
        <taxon>Hypocreales</taxon>
        <taxon>Hypocreaceae</taxon>
        <taxon>Trichoderma</taxon>
    </lineage>
</organism>
<dbReference type="Proteomes" id="UP000827724">
    <property type="component" value="Unassembled WGS sequence"/>
</dbReference>
<dbReference type="Pfam" id="PF00106">
    <property type="entry name" value="adh_short"/>
    <property type="match status" value="1"/>
</dbReference>
<dbReference type="CDD" id="cd05233">
    <property type="entry name" value="SDR_c"/>
    <property type="match status" value="1"/>
</dbReference>
<dbReference type="PANTHER" id="PTHR42820">
    <property type="entry name" value="SHORT-CHAIN DEHYDROGENASE REDUCTASE"/>
    <property type="match status" value="1"/>
</dbReference>
<name>A0A9P8QJ06_9HYPO</name>
<gene>
    <name evidence="3" type="ORF">Trco_007289</name>
</gene>
<dbReference type="SUPFAM" id="SSF51735">
    <property type="entry name" value="NAD(P)-binding Rossmann-fold domains"/>
    <property type="match status" value="1"/>
</dbReference>
<evidence type="ECO:0000313" key="4">
    <source>
        <dbReference type="Proteomes" id="UP000827724"/>
    </source>
</evidence>
<keyword evidence="1" id="KW-0521">NADP</keyword>
<dbReference type="Gene3D" id="3.40.50.720">
    <property type="entry name" value="NAD(P)-binding Rossmann-like Domain"/>
    <property type="match status" value="1"/>
</dbReference>
<comment type="similarity">
    <text evidence="2">Belongs to the short-chain dehydrogenases/reductases (SDR) family.</text>
</comment>
<proteinExistence type="inferred from homology"/>
<dbReference type="AlphaFoldDB" id="A0A9P8QJ06"/>
<dbReference type="InterPro" id="IPR020904">
    <property type="entry name" value="Sc_DH/Rdtase_CS"/>
</dbReference>
<dbReference type="InterPro" id="IPR036291">
    <property type="entry name" value="NAD(P)-bd_dom_sf"/>
</dbReference>
<evidence type="ECO:0000256" key="2">
    <source>
        <dbReference type="RuleBase" id="RU000363"/>
    </source>
</evidence>
<dbReference type="InterPro" id="IPR002347">
    <property type="entry name" value="SDR_fam"/>
</dbReference>
<dbReference type="PANTHER" id="PTHR42820:SF1">
    <property type="entry name" value="SHORT-CHAIN DEHYDROGENASE_REDUCTASE FAMILY PROTEIN"/>
    <property type="match status" value="1"/>
</dbReference>
<dbReference type="PRINTS" id="PR00080">
    <property type="entry name" value="SDRFAMILY"/>
</dbReference>
<dbReference type="OrthoDB" id="5840532at2759"/>
<dbReference type="PROSITE" id="PS00061">
    <property type="entry name" value="ADH_SHORT"/>
    <property type="match status" value="1"/>
</dbReference>
<keyword evidence="4" id="KW-1185">Reference proteome</keyword>
<dbReference type="PRINTS" id="PR00081">
    <property type="entry name" value="GDHRDH"/>
</dbReference>
<sequence>MNVEAASRVIAECKVAATANNFRAESFQIDISQEESVKKATKYMIDAFGRIDYCINCAGIGVQLQRGISEADFGEFSRFLRIHAEGTFLLVRSVSAAMQRQELRPIEPANPGRGGTRGSIVTLGSGNSFAAAPHLVQYTAAKHAVLGVTKNAGEFGPPYGVYPIWPSSQLTRGICPILQLWITQPMGSGSIVSAPRGWRRLWSKTPGTVVWM</sequence>
<dbReference type="EMBL" id="JAIWOZ010000006">
    <property type="protein sequence ID" value="KAH6603843.1"/>
    <property type="molecule type" value="Genomic_DNA"/>
</dbReference>
<evidence type="ECO:0000313" key="3">
    <source>
        <dbReference type="EMBL" id="KAH6603843.1"/>
    </source>
</evidence>